<reference evidence="4" key="2">
    <citation type="submission" date="2025-08" db="UniProtKB">
        <authorList>
            <consortium name="RefSeq"/>
        </authorList>
    </citation>
    <scope>IDENTIFICATION</scope>
    <source>
        <tissue evidence="4">Etiolated seedlings</tissue>
    </source>
</reference>
<evidence type="ECO:0000313" key="4">
    <source>
        <dbReference type="RefSeq" id="XP_004507309.1"/>
    </source>
</evidence>
<dbReference type="InterPro" id="IPR019557">
    <property type="entry name" value="AminoTfrase-like_pln_mobile"/>
</dbReference>
<protein>
    <submittedName>
        <fullName evidence="4">Protein MAIN-LIKE 2-like</fullName>
    </submittedName>
</protein>
<dbReference type="STRING" id="3827.A0A1S2YN77"/>
<dbReference type="Pfam" id="PF10536">
    <property type="entry name" value="PMD"/>
    <property type="match status" value="1"/>
</dbReference>
<name>A0A1S2YN77_CICAR</name>
<evidence type="ECO:0000313" key="3">
    <source>
        <dbReference type="Proteomes" id="UP000087171"/>
    </source>
</evidence>
<accession>A0A1S2YN77</accession>
<dbReference type="InterPro" id="IPR044824">
    <property type="entry name" value="MAIN-like"/>
</dbReference>
<dbReference type="GO" id="GO:0010073">
    <property type="term" value="P:meristem maintenance"/>
    <property type="evidence" value="ECO:0007669"/>
    <property type="project" value="InterPro"/>
</dbReference>
<evidence type="ECO:0000259" key="2">
    <source>
        <dbReference type="Pfam" id="PF10536"/>
    </source>
</evidence>
<dbReference type="PANTHER" id="PTHR46033:SF8">
    <property type="entry name" value="PROTEIN MAINTENANCE OF MERISTEMS-LIKE"/>
    <property type="match status" value="1"/>
</dbReference>
<sequence>MASDSSSLLCTVMIGSGLRVPRMRDVFCRNLIGDRGDGVERIPPTISNRRRNEANRPIRQHRRRQEEVQDDDVESTEHAHMEEDVPQPPQMEQAADDIHDASAHADEFDDPCDIDDLDQQTGFPGGPMDRGSLKVITHGLKLKKFAEVPLPDLLDHWIQESGLMHLSSGYLTMADAGLISVFVEIWHKETNSFHLPFGEMTITLDDVATLLHISPHGKFFDAPVNMNTNNAARAAHEYLSATWEEACAEISYNKFGCTIFADKTHTRVEVKYITLFIDLYRCRDYSWASAALVFLYDNLRDGAVHDTRQCWIYEHFPRICKRGDRGAVPTHLPRTCRWTAKHVVEGGLLAYRQRLDALLLEDIVFTPYCDE</sequence>
<dbReference type="eggNOG" id="ENOG502SHGI">
    <property type="taxonomic scope" value="Eukaryota"/>
</dbReference>
<proteinExistence type="predicted"/>
<gene>
    <name evidence="4" type="primary">LOC101515269</name>
</gene>
<keyword evidence="3" id="KW-1185">Reference proteome</keyword>
<dbReference type="AlphaFoldDB" id="A0A1S2YN77"/>
<dbReference type="PANTHER" id="PTHR46033">
    <property type="entry name" value="PROTEIN MAIN-LIKE 2"/>
    <property type="match status" value="1"/>
</dbReference>
<organism evidence="3 4">
    <name type="scientific">Cicer arietinum</name>
    <name type="common">Chickpea</name>
    <name type="synonym">Garbanzo</name>
    <dbReference type="NCBI Taxonomy" id="3827"/>
    <lineage>
        <taxon>Eukaryota</taxon>
        <taxon>Viridiplantae</taxon>
        <taxon>Streptophyta</taxon>
        <taxon>Embryophyta</taxon>
        <taxon>Tracheophyta</taxon>
        <taxon>Spermatophyta</taxon>
        <taxon>Magnoliopsida</taxon>
        <taxon>eudicotyledons</taxon>
        <taxon>Gunneridae</taxon>
        <taxon>Pentapetalae</taxon>
        <taxon>rosids</taxon>
        <taxon>fabids</taxon>
        <taxon>Fabales</taxon>
        <taxon>Fabaceae</taxon>
        <taxon>Papilionoideae</taxon>
        <taxon>50 kb inversion clade</taxon>
        <taxon>NPAAA clade</taxon>
        <taxon>Hologalegina</taxon>
        <taxon>IRL clade</taxon>
        <taxon>Cicereae</taxon>
        <taxon>Cicer</taxon>
    </lineage>
</organism>
<feature type="domain" description="Aminotransferase-like plant mobile" evidence="2">
    <location>
        <begin position="170"/>
        <end position="369"/>
    </location>
</feature>
<dbReference type="PaxDb" id="3827-XP_004507309.1"/>
<dbReference type="Proteomes" id="UP000087171">
    <property type="component" value="Chromosome Ca6"/>
</dbReference>
<evidence type="ECO:0000256" key="1">
    <source>
        <dbReference type="SAM" id="MobiDB-lite"/>
    </source>
</evidence>
<reference evidence="3" key="1">
    <citation type="journal article" date="2013" name="Nat. Biotechnol.">
        <title>Draft genome sequence of chickpea (Cicer arietinum) provides a resource for trait improvement.</title>
        <authorList>
            <person name="Varshney R.K."/>
            <person name="Song C."/>
            <person name="Saxena R.K."/>
            <person name="Azam S."/>
            <person name="Yu S."/>
            <person name="Sharpe A.G."/>
            <person name="Cannon S."/>
            <person name="Baek J."/>
            <person name="Rosen B.D."/>
            <person name="Tar'an B."/>
            <person name="Millan T."/>
            <person name="Zhang X."/>
            <person name="Ramsay L.D."/>
            <person name="Iwata A."/>
            <person name="Wang Y."/>
            <person name="Nelson W."/>
            <person name="Farmer A.D."/>
            <person name="Gaur P.M."/>
            <person name="Soderlund C."/>
            <person name="Penmetsa R.V."/>
            <person name="Xu C."/>
            <person name="Bharti A.K."/>
            <person name="He W."/>
            <person name="Winter P."/>
            <person name="Zhao S."/>
            <person name="Hane J.K."/>
            <person name="Carrasquilla-Garcia N."/>
            <person name="Condie J.A."/>
            <person name="Upadhyaya H.D."/>
            <person name="Luo M.C."/>
            <person name="Thudi M."/>
            <person name="Gowda C.L."/>
            <person name="Singh N.P."/>
            <person name="Lichtenzveig J."/>
            <person name="Gali K.K."/>
            <person name="Rubio J."/>
            <person name="Nadarajan N."/>
            <person name="Dolezel J."/>
            <person name="Bansal K.C."/>
            <person name="Xu X."/>
            <person name="Edwards D."/>
            <person name="Zhang G."/>
            <person name="Kahl G."/>
            <person name="Gil J."/>
            <person name="Singh K.B."/>
            <person name="Datta S.K."/>
            <person name="Jackson S.A."/>
            <person name="Wang J."/>
            <person name="Cook D.R."/>
        </authorList>
    </citation>
    <scope>NUCLEOTIDE SEQUENCE [LARGE SCALE GENOMIC DNA]</scope>
    <source>
        <strain evidence="3">cv. CDC Frontier</strain>
    </source>
</reference>
<feature type="region of interest" description="Disordered" evidence="1">
    <location>
        <begin position="35"/>
        <end position="89"/>
    </location>
</feature>
<dbReference type="RefSeq" id="XP_004507309.1">
    <property type="nucleotide sequence ID" value="XM_004507252.1"/>
</dbReference>